<dbReference type="PANTHER" id="PTHR47266">
    <property type="entry name" value="ENDONUCLEASE-RELATED"/>
    <property type="match status" value="1"/>
</dbReference>
<evidence type="ECO:0000259" key="2">
    <source>
        <dbReference type="Pfam" id="PF17921"/>
    </source>
</evidence>
<feature type="compositionally biased region" description="Low complexity" evidence="1">
    <location>
        <begin position="93"/>
        <end position="102"/>
    </location>
</feature>
<feature type="compositionally biased region" description="Acidic residues" evidence="1">
    <location>
        <begin position="290"/>
        <end position="299"/>
    </location>
</feature>
<feature type="region of interest" description="Disordered" evidence="1">
    <location>
        <begin position="1"/>
        <end position="145"/>
    </location>
</feature>
<dbReference type="Pfam" id="PF17921">
    <property type="entry name" value="Integrase_H2C2"/>
    <property type="match status" value="1"/>
</dbReference>
<feature type="compositionally biased region" description="Basic and acidic residues" evidence="1">
    <location>
        <begin position="120"/>
        <end position="129"/>
    </location>
</feature>
<feature type="region of interest" description="Disordered" evidence="1">
    <location>
        <begin position="520"/>
        <end position="733"/>
    </location>
</feature>
<organism evidence="4 5">
    <name type="scientific">Meripilus lineatus</name>
    <dbReference type="NCBI Taxonomy" id="2056292"/>
    <lineage>
        <taxon>Eukaryota</taxon>
        <taxon>Fungi</taxon>
        <taxon>Dikarya</taxon>
        <taxon>Basidiomycota</taxon>
        <taxon>Agaricomycotina</taxon>
        <taxon>Agaricomycetes</taxon>
        <taxon>Polyporales</taxon>
        <taxon>Meripilaceae</taxon>
        <taxon>Meripilus</taxon>
    </lineage>
</organism>
<feature type="compositionally biased region" description="Low complexity" evidence="1">
    <location>
        <begin position="554"/>
        <end position="573"/>
    </location>
</feature>
<feature type="region of interest" description="Disordered" evidence="1">
    <location>
        <begin position="421"/>
        <end position="448"/>
    </location>
</feature>
<evidence type="ECO:0000256" key="1">
    <source>
        <dbReference type="SAM" id="MobiDB-lite"/>
    </source>
</evidence>
<dbReference type="Pfam" id="PF20149">
    <property type="entry name" value="DUF6532"/>
    <property type="match status" value="1"/>
</dbReference>
<evidence type="ECO:0000259" key="3">
    <source>
        <dbReference type="Pfam" id="PF20149"/>
    </source>
</evidence>
<feature type="compositionally biased region" description="Acidic residues" evidence="1">
    <location>
        <begin position="1004"/>
        <end position="1017"/>
    </location>
</feature>
<protein>
    <recommendedName>
        <fullName evidence="6">Integrase zinc-binding domain-containing protein</fullName>
    </recommendedName>
</protein>
<feature type="compositionally biased region" description="Polar residues" evidence="1">
    <location>
        <begin position="689"/>
        <end position="705"/>
    </location>
</feature>
<comment type="caution">
    <text evidence="4">The sequence shown here is derived from an EMBL/GenBank/DDBJ whole genome shotgun (WGS) entry which is preliminary data.</text>
</comment>
<dbReference type="InterPro" id="IPR045341">
    <property type="entry name" value="DUF6532"/>
</dbReference>
<accession>A0AAD5YA08</accession>
<feature type="domain" description="DUF6532" evidence="3">
    <location>
        <begin position="842"/>
        <end position="963"/>
    </location>
</feature>
<feature type="domain" description="Integrase zinc-binding" evidence="2">
    <location>
        <begin position="1186"/>
        <end position="1239"/>
    </location>
</feature>
<dbReference type="Gene3D" id="1.10.340.70">
    <property type="match status" value="1"/>
</dbReference>
<feature type="compositionally biased region" description="Basic and acidic residues" evidence="1">
    <location>
        <begin position="432"/>
        <end position="446"/>
    </location>
</feature>
<feature type="compositionally biased region" description="Acidic residues" evidence="1">
    <location>
        <begin position="324"/>
        <end position="334"/>
    </location>
</feature>
<sequence length="1290" mass="144483">MSDDDMDTVVLQSQASKRRRADTTESHTGQPTIKRTRPSSKGTSTPMDNYNVPIDNEAHGIDSANDYMATPMSGAPDDTTGTIQPRILRRSTRTASRNTNLNEGAGKQAIEDVVEDATELVDKAEEQQRSRSAQPEGKTLHRNSTVLSQMLKTYLDTNSQYSQRTQLSIAAPYSTEDVFEPPHRQTTWPDNADIIDNQPPEVSSDDAMAVDQPPNVGSDADEDEDQSLDIPGGSDEDDNEGKGGVEIGDVIDGDGGGYSDGDGDGDGDGDKNKDWNGAKNASDTNRGGGDWDDGLDDWYAEAFKDYTQPAREHAKGTRPAIVDVSDEEDDEGGYELEPKPQLKLKGTHSQRRSQTNRDGSQAKDKVRTSLDLHGNITHHYGKLKLTKAQEVKAARMRVLGEVGEDSEAEGKVRIMFEHRTRYSPSPSAAQTRDTREAKESKEDVKENSSCWRNEGRTRVRALLGAGCVYRRNIISAAKSSTNQKTYRKSGLDPNWTKGMAAPRHMGEDSDIVTATAEGGLHDDDVEQHRPLPRPGNVGGPRDRQIVSVVPFRGSTTSASKSSTPSITPGSSSTRAKPKFPTFRGLPSTQDNEPHDLRPRSSAHPAQESLKTPGGPTRQRKSKGTNATPTPSHKPSRKSFDADLELESSDSLPVRLTRTNNDSRASKSATPQQPKHSRQRSLGNGLDTESVPTQTTSRKTKGVSSQDKGKGKAADTGTGRSKGRGKGKGKNERHVYDNSLDLDSEDHSVAWQTHAAQRPDIKCTLIHFLGLLPDPFEIDISEQSSQVFLEFLQDMVNTRFPHKEFIVELRQSVTDWRSYFLPSATRSICSTMHSKRLITTSKGLLSTIENKDGVAQFAHETLNTTAAAWYKTPSANKKERHGTYLSKYVIETYTATYAKKIRHSFLGECYDFEESPFPAGALRLAVYAVHLGFRQFRSGKYVKATFTSDAMPRLWEGHGRNIEQLKETHKTAFLNTIKTFNPKEAVNDASLSAFDTIEAICITSDEDDNFESGPESDEESRFVSDPRLMSTHHGPDGLSRRPRQPGDPPIDEHEEHDFEDWIDRFHSFIHFINPVPYVSRLRLHSHIRPNTTVHHVFNNLVADPDDTAFFERRLTNYYHIPRKESAVLQDLRLRQVFDWHDTLERPQEVDEEDYEDFIKYAINFFRDSEKLWRKNNDGAHKLVVFPDDRPRILFACHDKVGHRGIYATKQLLGERFWWPYLKFDVQWYVRSCDICQKRQIRQVLIPPVVATPAPLFAKVYVDTMHLPSSKGFKYIVQARCSLTGFPRMAQA</sequence>
<dbReference type="InterPro" id="IPR052160">
    <property type="entry name" value="Gypsy_RT_Integrase-like"/>
</dbReference>
<dbReference type="InterPro" id="IPR041588">
    <property type="entry name" value="Integrase_H2C2"/>
</dbReference>
<feature type="compositionally biased region" description="Polar residues" evidence="1">
    <location>
        <begin position="422"/>
        <end position="431"/>
    </location>
</feature>
<gene>
    <name evidence="4" type="ORF">NLI96_g12291</name>
</gene>
<evidence type="ECO:0000313" key="4">
    <source>
        <dbReference type="EMBL" id="KAJ3474732.1"/>
    </source>
</evidence>
<proteinExistence type="predicted"/>
<evidence type="ECO:0008006" key="6">
    <source>
        <dbReference type="Google" id="ProtNLM"/>
    </source>
</evidence>
<name>A0AAD5YA08_9APHY</name>
<feature type="compositionally biased region" description="Polar residues" evidence="1">
    <location>
        <begin position="656"/>
        <end position="673"/>
    </location>
</feature>
<keyword evidence="5" id="KW-1185">Reference proteome</keyword>
<reference evidence="4" key="1">
    <citation type="submission" date="2022-07" db="EMBL/GenBank/DDBJ databases">
        <title>Genome Sequence of Physisporinus lineatus.</title>
        <authorList>
            <person name="Buettner E."/>
        </authorList>
    </citation>
    <scope>NUCLEOTIDE SEQUENCE</scope>
    <source>
        <strain evidence="4">VT162</strain>
    </source>
</reference>
<feature type="region of interest" description="Disordered" evidence="1">
    <location>
        <begin position="1004"/>
        <end position="1053"/>
    </location>
</feature>
<dbReference type="Proteomes" id="UP001212997">
    <property type="component" value="Unassembled WGS sequence"/>
</dbReference>
<evidence type="ECO:0000313" key="5">
    <source>
        <dbReference type="Proteomes" id="UP001212997"/>
    </source>
</evidence>
<dbReference type="EMBL" id="JANAWD010000995">
    <property type="protein sequence ID" value="KAJ3474732.1"/>
    <property type="molecule type" value="Genomic_DNA"/>
</dbReference>
<feature type="region of interest" description="Disordered" evidence="1">
    <location>
        <begin position="173"/>
        <end position="368"/>
    </location>
</feature>
<feature type="compositionally biased region" description="Polar residues" evidence="1">
    <location>
        <begin position="623"/>
        <end position="632"/>
    </location>
</feature>
<feature type="compositionally biased region" description="Polar residues" evidence="1">
    <location>
        <begin position="26"/>
        <end position="48"/>
    </location>
</feature>
<feature type="compositionally biased region" description="Basic and acidic residues" evidence="1">
    <location>
        <begin position="520"/>
        <end position="529"/>
    </location>
</feature>